<gene>
    <name evidence="1" type="ORF">RSO01_77070</name>
</gene>
<comment type="caution">
    <text evidence="1">The sequence shown here is derived from an EMBL/GenBank/DDBJ whole genome shotgun (WGS) entry which is preliminary data.</text>
</comment>
<evidence type="ECO:0000313" key="2">
    <source>
        <dbReference type="Proteomes" id="UP000321058"/>
    </source>
</evidence>
<keyword evidence="2" id="KW-1185">Reference proteome</keyword>
<dbReference type="Proteomes" id="UP000321058">
    <property type="component" value="Unassembled WGS sequence"/>
</dbReference>
<dbReference type="OrthoDB" id="9782620at2"/>
<protein>
    <submittedName>
        <fullName evidence="1">Uncharacterized protein</fullName>
    </submittedName>
</protein>
<sequence length="78" mass="8645">MATVKALITRFSIVAILTGTQHILEESQLKDCMQGLPPDLATKIMKPYGGEIEVWEVGRDVGNVRNNKPQLIDRVALI</sequence>
<dbReference type="RefSeq" id="WP_147155886.1">
    <property type="nucleotide sequence ID" value="NZ_BKAJ01000169.1"/>
</dbReference>
<name>A0A512NNL4_9HYPH</name>
<organism evidence="1 2">
    <name type="scientific">Reyranella soli</name>
    <dbReference type="NCBI Taxonomy" id="1230389"/>
    <lineage>
        <taxon>Bacteria</taxon>
        <taxon>Pseudomonadati</taxon>
        <taxon>Pseudomonadota</taxon>
        <taxon>Alphaproteobacteria</taxon>
        <taxon>Hyphomicrobiales</taxon>
        <taxon>Reyranellaceae</taxon>
        <taxon>Reyranella</taxon>
    </lineage>
</organism>
<proteinExistence type="predicted"/>
<accession>A0A512NNL4</accession>
<reference evidence="1 2" key="1">
    <citation type="submission" date="2019-07" db="EMBL/GenBank/DDBJ databases">
        <title>Whole genome shotgun sequence of Reyranella soli NBRC 108950.</title>
        <authorList>
            <person name="Hosoyama A."/>
            <person name="Uohara A."/>
            <person name="Ohji S."/>
            <person name="Ichikawa N."/>
        </authorList>
    </citation>
    <scope>NUCLEOTIDE SEQUENCE [LARGE SCALE GENOMIC DNA]</scope>
    <source>
        <strain evidence="1 2">NBRC 108950</strain>
    </source>
</reference>
<dbReference type="AlphaFoldDB" id="A0A512NNL4"/>
<evidence type="ECO:0000313" key="1">
    <source>
        <dbReference type="EMBL" id="GEP60541.1"/>
    </source>
</evidence>
<dbReference type="EMBL" id="BKAJ01000169">
    <property type="protein sequence ID" value="GEP60541.1"/>
    <property type="molecule type" value="Genomic_DNA"/>
</dbReference>